<dbReference type="Pfam" id="PF13404">
    <property type="entry name" value="HTH_AsnC-type"/>
    <property type="match status" value="1"/>
</dbReference>
<dbReference type="SMART" id="SM00344">
    <property type="entry name" value="HTH_ASNC"/>
    <property type="match status" value="1"/>
</dbReference>
<keyword evidence="1" id="KW-0805">Transcription regulation</keyword>
<reference evidence="5 6" key="1">
    <citation type="submission" date="2020-07" db="EMBL/GenBank/DDBJ databases">
        <title>Sequencing the genomes of 1000 actinobacteria strains.</title>
        <authorList>
            <person name="Klenk H.-P."/>
        </authorList>
    </citation>
    <scope>NUCLEOTIDE SEQUENCE [LARGE SCALE GENOMIC DNA]</scope>
    <source>
        <strain evidence="5 6">DSM 44121</strain>
    </source>
</reference>
<dbReference type="Gene3D" id="1.10.10.10">
    <property type="entry name" value="Winged helix-like DNA-binding domain superfamily/Winged helix DNA-binding domain"/>
    <property type="match status" value="1"/>
</dbReference>
<evidence type="ECO:0000259" key="4">
    <source>
        <dbReference type="PROSITE" id="PS50956"/>
    </source>
</evidence>
<dbReference type="PANTHER" id="PTHR30154">
    <property type="entry name" value="LEUCINE-RESPONSIVE REGULATORY PROTEIN"/>
    <property type="match status" value="1"/>
</dbReference>
<protein>
    <submittedName>
        <fullName evidence="5">DNA-binding Lrp family transcriptional regulator</fullName>
    </submittedName>
</protein>
<dbReference type="InterPro" id="IPR000485">
    <property type="entry name" value="AsnC-type_HTH_dom"/>
</dbReference>
<dbReference type="InterPro" id="IPR011008">
    <property type="entry name" value="Dimeric_a/b-barrel"/>
</dbReference>
<dbReference type="InterPro" id="IPR036390">
    <property type="entry name" value="WH_DNA-bd_sf"/>
</dbReference>
<evidence type="ECO:0000256" key="1">
    <source>
        <dbReference type="ARBA" id="ARBA00023015"/>
    </source>
</evidence>
<feature type="domain" description="HTH asnC-type" evidence="4">
    <location>
        <begin position="7"/>
        <end position="68"/>
    </location>
</feature>
<dbReference type="PROSITE" id="PS50956">
    <property type="entry name" value="HTH_ASNC_2"/>
    <property type="match status" value="1"/>
</dbReference>
<dbReference type="Pfam" id="PF01037">
    <property type="entry name" value="AsnC_trans_reg"/>
    <property type="match status" value="1"/>
</dbReference>
<evidence type="ECO:0000313" key="6">
    <source>
        <dbReference type="Proteomes" id="UP000540568"/>
    </source>
</evidence>
<dbReference type="CDD" id="cd00090">
    <property type="entry name" value="HTH_ARSR"/>
    <property type="match status" value="1"/>
</dbReference>
<proteinExistence type="predicted"/>
<dbReference type="PANTHER" id="PTHR30154:SF54">
    <property type="entry name" value="POSSIBLE TRANSCRIPTIONAL REGULATORY PROTEIN (PROBABLY LRP_ASNC-FAMILY)"/>
    <property type="match status" value="1"/>
</dbReference>
<gene>
    <name evidence="5" type="ORF">FHX71_001399</name>
</gene>
<dbReference type="AlphaFoldDB" id="A0A7W3J713"/>
<dbReference type="SUPFAM" id="SSF46785">
    <property type="entry name" value="Winged helix' DNA-binding domain"/>
    <property type="match status" value="1"/>
</dbReference>
<dbReference type="Gene3D" id="3.30.70.920">
    <property type="match status" value="1"/>
</dbReference>
<dbReference type="InterPro" id="IPR019888">
    <property type="entry name" value="Tscrpt_reg_AsnC-like"/>
</dbReference>
<dbReference type="Proteomes" id="UP000540568">
    <property type="component" value="Unassembled WGS sequence"/>
</dbReference>
<keyword evidence="2 5" id="KW-0238">DNA-binding</keyword>
<keyword evidence="6" id="KW-1185">Reference proteome</keyword>
<evidence type="ECO:0000256" key="2">
    <source>
        <dbReference type="ARBA" id="ARBA00023125"/>
    </source>
</evidence>
<dbReference type="InterPro" id="IPR036388">
    <property type="entry name" value="WH-like_DNA-bd_sf"/>
</dbReference>
<dbReference type="SUPFAM" id="SSF54909">
    <property type="entry name" value="Dimeric alpha+beta barrel"/>
    <property type="match status" value="1"/>
</dbReference>
<dbReference type="GO" id="GO:0043565">
    <property type="term" value="F:sequence-specific DNA binding"/>
    <property type="evidence" value="ECO:0007669"/>
    <property type="project" value="InterPro"/>
</dbReference>
<dbReference type="GO" id="GO:0005829">
    <property type="term" value="C:cytosol"/>
    <property type="evidence" value="ECO:0007669"/>
    <property type="project" value="TreeGrafter"/>
</dbReference>
<comment type="caution">
    <text evidence="5">The sequence shown here is derived from an EMBL/GenBank/DDBJ whole genome shotgun (WGS) entry which is preliminary data.</text>
</comment>
<dbReference type="InterPro" id="IPR011991">
    <property type="entry name" value="ArsR-like_HTH"/>
</dbReference>
<sequence length="156" mass="17065">MTQNVLLDSVDRALLIELQNDGRLSNKTLAQRVGVAPSTCLARVQRLQNAGVIRGYHAAIDPAAVGRGLQAMLMVRLTTHSRPLLGPFVEWVRRLPQTRAVHHVSGPDDFLITVACADTDELQRLVLDFTARGEVGRVQTDLVFSSWTCGPVTPAE</sequence>
<dbReference type="PRINTS" id="PR00033">
    <property type="entry name" value="HTHASNC"/>
</dbReference>
<accession>A0A7W3J713</accession>
<dbReference type="EMBL" id="JACGWV010000001">
    <property type="protein sequence ID" value="MBA8807457.1"/>
    <property type="molecule type" value="Genomic_DNA"/>
</dbReference>
<dbReference type="RefSeq" id="WP_182615028.1">
    <property type="nucleotide sequence ID" value="NZ_BAAATF010000007.1"/>
</dbReference>
<evidence type="ECO:0000313" key="5">
    <source>
        <dbReference type="EMBL" id="MBA8807457.1"/>
    </source>
</evidence>
<keyword evidence="3" id="KW-0804">Transcription</keyword>
<dbReference type="GO" id="GO:0043200">
    <property type="term" value="P:response to amino acid"/>
    <property type="evidence" value="ECO:0007669"/>
    <property type="project" value="TreeGrafter"/>
</dbReference>
<name>A0A7W3J713_9MICO</name>
<organism evidence="5 6">
    <name type="scientific">Promicromonospora sukumoe</name>
    <dbReference type="NCBI Taxonomy" id="88382"/>
    <lineage>
        <taxon>Bacteria</taxon>
        <taxon>Bacillati</taxon>
        <taxon>Actinomycetota</taxon>
        <taxon>Actinomycetes</taxon>
        <taxon>Micrococcales</taxon>
        <taxon>Promicromonosporaceae</taxon>
        <taxon>Promicromonospora</taxon>
    </lineage>
</organism>
<evidence type="ECO:0000256" key="3">
    <source>
        <dbReference type="ARBA" id="ARBA00023163"/>
    </source>
</evidence>
<dbReference type="InterPro" id="IPR019887">
    <property type="entry name" value="Tscrpt_reg_AsnC/Lrp_C"/>
</dbReference>